<dbReference type="InterPro" id="IPR049163">
    <property type="entry name" value="Pif1-like_2B_dom"/>
</dbReference>
<dbReference type="GO" id="GO:0006260">
    <property type="term" value="P:DNA replication"/>
    <property type="evidence" value="ECO:0007669"/>
    <property type="project" value="TreeGrafter"/>
</dbReference>
<dbReference type="PANTHER" id="PTHR23274:SF51">
    <property type="entry name" value="OS03G0423850 PROTEIN"/>
    <property type="match status" value="1"/>
</dbReference>
<keyword evidence="3" id="KW-1185">Reference proteome</keyword>
<dbReference type="InterPro" id="IPR027417">
    <property type="entry name" value="P-loop_NTPase"/>
</dbReference>
<dbReference type="PANTHER" id="PTHR23274">
    <property type="entry name" value="DNA HELICASE-RELATED"/>
    <property type="match status" value="1"/>
</dbReference>
<organism evidence="2 3">
    <name type="scientific">Diabrotica balteata</name>
    <name type="common">Banded cucumber beetle</name>
    <dbReference type="NCBI Taxonomy" id="107213"/>
    <lineage>
        <taxon>Eukaryota</taxon>
        <taxon>Metazoa</taxon>
        <taxon>Ecdysozoa</taxon>
        <taxon>Arthropoda</taxon>
        <taxon>Hexapoda</taxon>
        <taxon>Insecta</taxon>
        <taxon>Pterygota</taxon>
        <taxon>Neoptera</taxon>
        <taxon>Endopterygota</taxon>
        <taxon>Coleoptera</taxon>
        <taxon>Polyphaga</taxon>
        <taxon>Cucujiformia</taxon>
        <taxon>Chrysomeloidea</taxon>
        <taxon>Chrysomelidae</taxon>
        <taxon>Galerucinae</taxon>
        <taxon>Diabroticina</taxon>
        <taxon>Diabroticites</taxon>
        <taxon>Diabrotica</taxon>
    </lineage>
</organism>
<protein>
    <recommendedName>
        <fullName evidence="1">DNA helicase Pif1-like 2B domain-containing protein</fullName>
    </recommendedName>
</protein>
<dbReference type="Pfam" id="PF21530">
    <property type="entry name" value="Pif1_2B_dom"/>
    <property type="match status" value="1"/>
</dbReference>
<dbReference type="AlphaFoldDB" id="A0A9N9X671"/>
<gene>
    <name evidence="2" type="ORF">DIABBA_LOCUS386</name>
</gene>
<dbReference type="SUPFAM" id="SSF52540">
    <property type="entry name" value="P-loop containing nucleoside triphosphate hydrolases"/>
    <property type="match status" value="1"/>
</dbReference>
<dbReference type="GO" id="GO:0005657">
    <property type="term" value="C:replication fork"/>
    <property type="evidence" value="ECO:0007669"/>
    <property type="project" value="TreeGrafter"/>
</dbReference>
<dbReference type="EMBL" id="OU898276">
    <property type="protein sequence ID" value="CAG9826250.1"/>
    <property type="molecule type" value="Genomic_DNA"/>
</dbReference>
<proteinExistence type="predicted"/>
<dbReference type="Proteomes" id="UP001153709">
    <property type="component" value="Chromosome 1"/>
</dbReference>
<evidence type="ECO:0000313" key="2">
    <source>
        <dbReference type="EMBL" id="CAG9826250.1"/>
    </source>
</evidence>
<name>A0A9N9X671_DIABA</name>
<evidence type="ECO:0000259" key="1">
    <source>
        <dbReference type="Pfam" id="PF21530"/>
    </source>
</evidence>
<dbReference type="OrthoDB" id="272985at2759"/>
<sequence>MSNFKEKFVEGDLRYIKKQLSLSNNLGDMKNEPDDNSAMKKKAEIKEGSIEGDPRYIDSNLSTSTCLEDLKNEPEDSAMKIKAEIKEEFFEGDPRFIESQLSTSIYLEDLKNESEDNLDANNLNLKIQQLLPGNLVSYKSIDTVCDVSEAVNFPREFLNSLDLPGMPPHNLQLKAGSPIILLRNLNQPRLYNGTRLVIRKLMKNVIEASILNGKFKGENILIPRISIIPTDVPIQFKRIQFPIRWAFAMTINKSQGQTMSICGLDLSTPCFSHRQLYVVCSRVGKPSSLFVLTKDGLTNNIVHDIALRD</sequence>
<feature type="domain" description="DNA helicase Pif1-like 2B" evidence="1">
    <location>
        <begin position="156"/>
        <end position="201"/>
    </location>
</feature>
<accession>A0A9N9X671</accession>
<reference evidence="2" key="1">
    <citation type="submission" date="2022-01" db="EMBL/GenBank/DDBJ databases">
        <authorList>
            <person name="King R."/>
        </authorList>
    </citation>
    <scope>NUCLEOTIDE SEQUENCE</scope>
</reference>
<evidence type="ECO:0000313" key="3">
    <source>
        <dbReference type="Proteomes" id="UP001153709"/>
    </source>
</evidence>